<evidence type="ECO:0000313" key="10">
    <source>
        <dbReference type="Proteomes" id="UP001153712"/>
    </source>
</evidence>
<gene>
    <name evidence="9" type="ORF">PHYEVI_LOCUS9728</name>
</gene>
<keyword evidence="1" id="KW-0147">Chitin-binding</keyword>
<reference evidence="9" key="1">
    <citation type="submission" date="2022-01" db="EMBL/GenBank/DDBJ databases">
        <authorList>
            <person name="King R."/>
        </authorList>
    </citation>
    <scope>NUCLEOTIDE SEQUENCE</scope>
</reference>
<feature type="domain" description="Chitin-binding type-2" evidence="8">
    <location>
        <begin position="272"/>
        <end position="328"/>
    </location>
</feature>
<evidence type="ECO:0000256" key="2">
    <source>
        <dbReference type="ARBA" id="ARBA00022729"/>
    </source>
</evidence>
<dbReference type="AlphaFoldDB" id="A0A9N9XSI0"/>
<dbReference type="InterPro" id="IPR036508">
    <property type="entry name" value="Chitin-bd_dom_sf"/>
</dbReference>
<keyword evidence="2 7" id="KW-0732">Signal</keyword>
<keyword evidence="3" id="KW-0677">Repeat</keyword>
<sequence>MGFKTAIFFLVVVASTAINALGAVDIDASCTNGFPNYRFYPYDCRKYLGCLSGETKIYSCPTSLYWNEEIKACDVEEKTDCSHIIPYPVPDCLNATERYYDYPYDCAKFYECFGKKAYLLNCPSNSLWNDKIKECDDHDKVDCSRVIPFPPTTTTTAKPTTPKPTTPKPTTPKPTTPKPTTPKPTHAPYTTPKIECTTKREYYPYPYDCQKYYECSNGKAVLMSCPGVLDWNDKIKTCDQPENVDCSCKIAIFFLVVVASTAINALGGLNIDPECVNGFPNYRFYPYDCRKFLGCLSGETKIYSCPTGLYWNEEIKACDVEEKTDCSHIIPYPVPDCRTATERYYYYPYDCAKFWECYENKAYLLNCPADSLWNDGIKECDDHDKVDCCNWDNSIPTNTYVSKTYHSKTNHSKTYHSETYHSKTNHSKTYHSKTNHSKTYHSETYHSKTYHSETYHSKTNHSKTYHSETYHSETYHSKTYPPTLYHTENRMHYGKGILSISIRLSEVILYQLDLDKVYL</sequence>
<feature type="domain" description="Chitin-binding type-2" evidence="8">
    <location>
        <begin position="193"/>
        <end position="247"/>
    </location>
</feature>
<dbReference type="EMBL" id="OU900099">
    <property type="protein sequence ID" value="CAG9863438.1"/>
    <property type="molecule type" value="Genomic_DNA"/>
</dbReference>
<feature type="compositionally biased region" description="Pro residues" evidence="6">
    <location>
        <begin position="161"/>
        <end position="182"/>
    </location>
</feature>
<protein>
    <recommendedName>
        <fullName evidence="8">Chitin-binding type-2 domain-containing protein</fullName>
    </recommendedName>
</protein>
<feature type="domain" description="Chitin-binding type-2" evidence="8">
    <location>
        <begin position="27"/>
        <end position="83"/>
    </location>
</feature>
<feature type="domain" description="Chitin-binding type-2" evidence="8">
    <location>
        <begin position="89"/>
        <end position="145"/>
    </location>
</feature>
<dbReference type="SMART" id="SM00494">
    <property type="entry name" value="ChtBD2"/>
    <property type="match status" value="5"/>
</dbReference>
<evidence type="ECO:0000256" key="1">
    <source>
        <dbReference type="ARBA" id="ARBA00022669"/>
    </source>
</evidence>
<keyword evidence="5" id="KW-0325">Glycoprotein</keyword>
<dbReference type="Proteomes" id="UP001153712">
    <property type="component" value="Chromosome 6"/>
</dbReference>
<feature type="domain" description="Chitin-binding type-2" evidence="8">
    <location>
        <begin position="334"/>
        <end position="388"/>
    </location>
</feature>
<dbReference type="SUPFAM" id="SSF57625">
    <property type="entry name" value="Invertebrate chitin-binding proteins"/>
    <property type="match status" value="5"/>
</dbReference>
<dbReference type="PROSITE" id="PS50940">
    <property type="entry name" value="CHIT_BIND_II"/>
    <property type="match status" value="5"/>
</dbReference>
<dbReference type="Pfam" id="PF01607">
    <property type="entry name" value="CBM_14"/>
    <property type="match status" value="5"/>
</dbReference>
<dbReference type="InterPro" id="IPR002557">
    <property type="entry name" value="Chitin-bd_dom"/>
</dbReference>
<evidence type="ECO:0000256" key="6">
    <source>
        <dbReference type="SAM" id="MobiDB-lite"/>
    </source>
</evidence>
<evidence type="ECO:0000259" key="8">
    <source>
        <dbReference type="PROSITE" id="PS50940"/>
    </source>
</evidence>
<evidence type="ECO:0000256" key="3">
    <source>
        <dbReference type="ARBA" id="ARBA00022737"/>
    </source>
</evidence>
<feature type="chain" id="PRO_5040486011" description="Chitin-binding type-2 domain-containing protein" evidence="7">
    <location>
        <begin position="23"/>
        <end position="519"/>
    </location>
</feature>
<accession>A0A9N9XSI0</accession>
<keyword evidence="4" id="KW-1015">Disulfide bond</keyword>
<organism evidence="9 10">
    <name type="scientific">Phyllotreta striolata</name>
    <name type="common">Striped flea beetle</name>
    <name type="synonym">Crioceris striolata</name>
    <dbReference type="NCBI Taxonomy" id="444603"/>
    <lineage>
        <taxon>Eukaryota</taxon>
        <taxon>Metazoa</taxon>
        <taxon>Ecdysozoa</taxon>
        <taxon>Arthropoda</taxon>
        <taxon>Hexapoda</taxon>
        <taxon>Insecta</taxon>
        <taxon>Pterygota</taxon>
        <taxon>Neoptera</taxon>
        <taxon>Endopterygota</taxon>
        <taxon>Coleoptera</taxon>
        <taxon>Polyphaga</taxon>
        <taxon>Cucujiformia</taxon>
        <taxon>Chrysomeloidea</taxon>
        <taxon>Chrysomelidae</taxon>
        <taxon>Galerucinae</taxon>
        <taxon>Alticini</taxon>
        <taxon>Phyllotreta</taxon>
    </lineage>
</organism>
<dbReference type="GO" id="GO:0005576">
    <property type="term" value="C:extracellular region"/>
    <property type="evidence" value="ECO:0007669"/>
    <property type="project" value="InterPro"/>
</dbReference>
<proteinExistence type="predicted"/>
<name>A0A9N9XSI0_PHYSR</name>
<dbReference type="OrthoDB" id="6020543at2759"/>
<keyword evidence="10" id="KW-1185">Reference proteome</keyword>
<evidence type="ECO:0000256" key="5">
    <source>
        <dbReference type="ARBA" id="ARBA00023180"/>
    </source>
</evidence>
<dbReference type="GO" id="GO:0008061">
    <property type="term" value="F:chitin binding"/>
    <property type="evidence" value="ECO:0007669"/>
    <property type="project" value="UniProtKB-KW"/>
</dbReference>
<evidence type="ECO:0000256" key="7">
    <source>
        <dbReference type="SAM" id="SignalP"/>
    </source>
</evidence>
<evidence type="ECO:0000313" key="9">
    <source>
        <dbReference type="EMBL" id="CAG9863438.1"/>
    </source>
</evidence>
<dbReference type="Gene3D" id="2.170.140.10">
    <property type="entry name" value="Chitin binding domain"/>
    <property type="match status" value="5"/>
</dbReference>
<dbReference type="PANTHER" id="PTHR23301">
    <property type="entry name" value="CHITIN BINDING PERITROPHIN-A"/>
    <property type="match status" value="1"/>
</dbReference>
<evidence type="ECO:0000256" key="4">
    <source>
        <dbReference type="ARBA" id="ARBA00023157"/>
    </source>
</evidence>
<feature type="signal peptide" evidence="7">
    <location>
        <begin position="1"/>
        <end position="22"/>
    </location>
</feature>
<dbReference type="InterPro" id="IPR051940">
    <property type="entry name" value="Chitin_bind-dev_reg"/>
</dbReference>
<feature type="region of interest" description="Disordered" evidence="6">
    <location>
        <begin position="152"/>
        <end position="189"/>
    </location>
</feature>
<dbReference type="PANTHER" id="PTHR23301:SF106">
    <property type="entry name" value="CHITIN-BINDING TYPE-2 DOMAIN-CONTAINING PROTEIN-RELATED"/>
    <property type="match status" value="1"/>
</dbReference>